<dbReference type="Pfam" id="PF14257">
    <property type="entry name" value="DUF4349"/>
    <property type="match status" value="1"/>
</dbReference>
<dbReference type="AlphaFoldDB" id="A0A9D1P5B8"/>
<reference evidence="5" key="2">
    <citation type="journal article" date="2021" name="PeerJ">
        <title>Extensive microbial diversity within the chicken gut microbiome revealed by metagenomics and culture.</title>
        <authorList>
            <person name="Gilroy R."/>
            <person name="Ravi A."/>
            <person name="Getino M."/>
            <person name="Pursley I."/>
            <person name="Horton D.L."/>
            <person name="Alikhan N.F."/>
            <person name="Baker D."/>
            <person name="Gharbi K."/>
            <person name="Hall N."/>
            <person name="Watson M."/>
            <person name="Adriaenssens E.M."/>
            <person name="Foster-Nyarko E."/>
            <person name="Jarju S."/>
            <person name="Secka A."/>
            <person name="Antonio M."/>
            <person name="Oren A."/>
            <person name="Chaudhuri R.R."/>
            <person name="La Ragione R."/>
            <person name="Hildebrand F."/>
            <person name="Pallen M.J."/>
        </authorList>
    </citation>
    <scope>NUCLEOTIDE SEQUENCE</scope>
    <source>
        <strain evidence="5">CHK188-20938</strain>
    </source>
</reference>
<keyword evidence="2" id="KW-0812">Transmembrane</keyword>
<evidence type="ECO:0000256" key="2">
    <source>
        <dbReference type="SAM" id="Phobius"/>
    </source>
</evidence>
<feature type="region of interest" description="Disordered" evidence="1">
    <location>
        <begin position="300"/>
        <end position="322"/>
    </location>
</feature>
<organism evidence="5 6">
    <name type="scientific">Candidatus Scatomonas pullistercoris</name>
    <dbReference type="NCBI Taxonomy" id="2840920"/>
    <lineage>
        <taxon>Bacteria</taxon>
        <taxon>Bacillati</taxon>
        <taxon>Bacillota</taxon>
        <taxon>Clostridia</taxon>
        <taxon>Lachnospirales</taxon>
        <taxon>Lachnospiraceae</taxon>
        <taxon>Lachnospiraceae incertae sedis</taxon>
        <taxon>Candidatus Scatomonas</taxon>
    </lineage>
</organism>
<dbReference type="PROSITE" id="PS51257">
    <property type="entry name" value="PROKAR_LIPOPROTEIN"/>
    <property type="match status" value="1"/>
</dbReference>
<feature type="transmembrane region" description="Helical" evidence="2">
    <location>
        <begin position="269"/>
        <end position="294"/>
    </location>
</feature>
<feature type="compositionally biased region" description="Basic and acidic residues" evidence="1">
    <location>
        <begin position="312"/>
        <end position="322"/>
    </location>
</feature>
<evidence type="ECO:0000256" key="1">
    <source>
        <dbReference type="SAM" id="MobiDB-lite"/>
    </source>
</evidence>
<evidence type="ECO:0000256" key="3">
    <source>
        <dbReference type="SAM" id="SignalP"/>
    </source>
</evidence>
<keyword evidence="2" id="KW-0472">Membrane</keyword>
<dbReference type="Proteomes" id="UP000824169">
    <property type="component" value="Unassembled WGS sequence"/>
</dbReference>
<evidence type="ECO:0000313" key="5">
    <source>
        <dbReference type="EMBL" id="HIV26195.1"/>
    </source>
</evidence>
<feature type="region of interest" description="Disordered" evidence="1">
    <location>
        <begin position="30"/>
        <end position="78"/>
    </location>
</feature>
<dbReference type="EMBL" id="DVOO01000030">
    <property type="protein sequence ID" value="HIV26195.1"/>
    <property type="molecule type" value="Genomic_DNA"/>
</dbReference>
<evidence type="ECO:0000259" key="4">
    <source>
        <dbReference type="Pfam" id="PF14257"/>
    </source>
</evidence>
<comment type="caution">
    <text evidence="5">The sequence shown here is derived from an EMBL/GenBank/DDBJ whole genome shotgun (WGS) entry which is preliminary data.</text>
</comment>
<reference evidence="5" key="1">
    <citation type="submission" date="2020-10" db="EMBL/GenBank/DDBJ databases">
        <authorList>
            <person name="Gilroy R."/>
        </authorList>
    </citation>
    <scope>NUCLEOTIDE SEQUENCE</scope>
    <source>
        <strain evidence="5">CHK188-20938</strain>
    </source>
</reference>
<feature type="compositionally biased region" description="Polar residues" evidence="1">
    <location>
        <begin position="62"/>
        <end position="72"/>
    </location>
</feature>
<accession>A0A9D1P5B8</accession>
<name>A0A9D1P5B8_9FIRM</name>
<keyword evidence="2" id="KW-1133">Transmembrane helix</keyword>
<feature type="signal peptide" evidence="3">
    <location>
        <begin position="1"/>
        <end position="27"/>
    </location>
</feature>
<proteinExistence type="predicted"/>
<protein>
    <submittedName>
        <fullName evidence="5">DUF4349 domain-containing protein</fullName>
    </submittedName>
</protein>
<feature type="chain" id="PRO_5039071857" evidence="3">
    <location>
        <begin position="28"/>
        <end position="322"/>
    </location>
</feature>
<evidence type="ECO:0000313" key="6">
    <source>
        <dbReference type="Proteomes" id="UP000824169"/>
    </source>
</evidence>
<keyword evidence="3" id="KW-0732">Signal</keyword>
<feature type="domain" description="DUF4349" evidence="4">
    <location>
        <begin position="77"/>
        <end position="287"/>
    </location>
</feature>
<dbReference type="InterPro" id="IPR025645">
    <property type="entry name" value="DUF4349"/>
</dbReference>
<gene>
    <name evidence="5" type="ORF">IAB71_10535</name>
</gene>
<sequence length="322" mass="35281">MKKKQKWTAVFLTAVLFLLAGCSSESASTASADAAAEMHVSGDGSVSIEQESDSSEAAGTGDTASGNSSLQAENPDRKLVRTQTVEMETTEFDSFETWLQSRVEAAEGYVENGVVSGREAGSSALRSASYKLRIPEKGLGGFMVDLRAEGNVTYYTESVEDVTLNYTDTESHIAALEQEQATLMEMLSQSGDLDTLLAIQNRLTEVRYQLENYASQLRLYDNEIQYSTVYLELREVERVTAAETGSFAGQLSERLSSNFYALGRGFQNFALWFLGALPFWILLAALGSAAYGIWRTVRKKRAGGKSGDTEEDSGKEKQQMED</sequence>